<accession>A0A7X4GPB7</accession>
<dbReference type="EMBL" id="WWCK01000003">
    <property type="protein sequence ID" value="MYM67113.1"/>
    <property type="molecule type" value="Genomic_DNA"/>
</dbReference>
<sequence length="53" mass="5910">MSIEIRELVIKTTIVERAASDSGEPAATPALKEEILSACRQMILNLLRERGER</sequence>
<evidence type="ECO:0000313" key="2">
    <source>
        <dbReference type="Proteomes" id="UP000450012"/>
    </source>
</evidence>
<comment type="caution">
    <text evidence="1">The sequence shown here is derived from an EMBL/GenBank/DDBJ whole genome shotgun (WGS) entry which is preliminary data.</text>
</comment>
<dbReference type="InterPro" id="IPR045459">
    <property type="entry name" value="DUF5908"/>
</dbReference>
<reference evidence="1 2" key="1">
    <citation type="submission" date="2019-12" db="EMBL/GenBank/DDBJ databases">
        <title>Novel species isolated from a subtropical stream in China.</title>
        <authorList>
            <person name="Lu H."/>
        </authorList>
    </citation>
    <scope>NUCLEOTIDE SEQUENCE [LARGE SCALE GENOMIC DNA]</scope>
    <source>
        <strain evidence="1 2">FT55W</strain>
    </source>
</reference>
<protein>
    <submittedName>
        <fullName evidence="1">Uncharacterized protein</fullName>
    </submittedName>
</protein>
<dbReference type="AlphaFoldDB" id="A0A7X4GPB7"/>
<keyword evidence="2" id="KW-1185">Reference proteome</keyword>
<proteinExistence type="predicted"/>
<gene>
    <name evidence="1" type="ORF">GTP45_09755</name>
</gene>
<organism evidence="1 2">
    <name type="scientific">Duganella rivi</name>
    <dbReference type="NCBI Taxonomy" id="2666083"/>
    <lineage>
        <taxon>Bacteria</taxon>
        <taxon>Pseudomonadati</taxon>
        <taxon>Pseudomonadota</taxon>
        <taxon>Betaproteobacteria</taxon>
        <taxon>Burkholderiales</taxon>
        <taxon>Oxalobacteraceae</taxon>
        <taxon>Telluria group</taxon>
        <taxon>Duganella</taxon>
    </lineage>
</organism>
<dbReference type="Pfam" id="PF19265">
    <property type="entry name" value="DUF5908"/>
    <property type="match status" value="1"/>
</dbReference>
<evidence type="ECO:0000313" key="1">
    <source>
        <dbReference type="EMBL" id="MYM67113.1"/>
    </source>
</evidence>
<dbReference type="Proteomes" id="UP000450012">
    <property type="component" value="Unassembled WGS sequence"/>
</dbReference>
<dbReference type="RefSeq" id="WP_161013682.1">
    <property type="nucleotide sequence ID" value="NZ_WWCK01000003.1"/>
</dbReference>
<name>A0A7X4GPB7_9BURK</name>